<evidence type="ECO:0000256" key="5">
    <source>
        <dbReference type="ARBA" id="ARBA00023077"/>
    </source>
</evidence>
<organism evidence="12 13">
    <name type="scientific">Candidatus Nitronauta litoralis</name>
    <dbReference type="NCBI Taxonomy" id="2705533"/>
    <lineage>
        <taxon>Bacteria</taxon>
        <taxon>Pseudomonadati</taxon>
        <taxon>Nitrospinota/Tectimicrobiota group</taxon>
        <taxon>Nitrospinota</taxon>
        <taxon>Nitrospinia</taxon>
        <taxon>Nitrospinales</taxon>
        <taxon>Nitrospinaceae</taxon>
        <taxon>Candidatus Nitronauta</taxon>
    </lineage>
</organism>
<dbReference type="GO" id="GO:0044718">
    <property type="term" value="P:siderophore transmembrane transport"/>
    <property type="evidence" value="ECO:0007669"/>
    <property type="project" value="TreeGrafter"/>
</dbReference>
<evidence type="ECO:0000256" key="7">
    <source>
        <dbReference type="ARBA" id="ARBA00023237"/>
    </source>
</evidence>
<evidence type="ECO:0000313" key="13">
    <source>
        <dbReference type="Proteomes" id="UP000594688"/>
    </source>
</evidence>
<dbReference type="Proteomes" id="UP000594688">
    <property type="component" value="Chromosome"/>
</dbReference>
<gene>
    <name evidence="12" type="ORF">G3M70_13405</name>
</gene>
<keyword evidence="6 8" id="KW-0472">Membrane</keyword>
<evidence type="ECO:0000256" key="1">
    <source>
        <dbReference type="ARBA" id="ARBA00004571"/>
    </source>
</evidence>
<protein>
    <submittedName>
        <fullName evidence="12">TonB-dependent receptor</fullName>
    </submittedName>
</protein>
<evidence type="ECO:0000256" key="9">
    <source>
        <dbReference type="RuleBase" id="RU003357"/>
    </source>
</evidence>
<sequence>MKFINQAVSIQIKLIFLAGFLWWGLGVPLDGFAQSANYNEQKLTPNFFQMDPVIQVAENKILKKEKSEPGTMVLDEVEVIGKERFFDLGARPFDRSKEFLEKVPGGTTLIDAEKMRETSMQELEDAFLFAPGVHIAGQNTGLEGVKIQIRGSGIRSIHSPIRGVSIFRNGIPMTRANGGTDTQNLNYFVWDHAEVLRGANAMTMGGSSLGGAINIVTHTGRTSPGFHGRLTFGSNEFTSPSVSYGYSENKWDFFTSFSLISTQGNRDTANSGTAKWGFISAGYQWNENNETRFIVDIQDHDWENGSTLTLASLRNNPAQNNRNPLDPNFEIPHMRFSLKHNVKTEDWGSFSLGTFYQRNDYNFPFRAFGFFEDTWEEVGVVARNEQDRNWLGFNNHLEMGVNTQYMWVKDENFSSVNQSKGPIVFREDNYFTLVEAYFQDRISLTNSFDVVLGIQGIYKNQEFAQTFPVTQSVSEESPGINPKGGFVWQAMEEVQLYGNVSRSFETKTLNNIGDSTGANKVRDQKATTLEVGTRGGSSLFSWEASFYHAWVQDELLVVESPPQSMNFLLGNADESLHTGIELGAESNIPLSFICSGDSLRIRGTYTWSDFRFDGDMNFGDNRLPGIPEHAGLLEVLYKHNSGFYFGPNVEIQSDKVVDFANTFSAPAFTLLGLRAGYAPKNTFYKFFLEANNITDERYAESINVAVNLNGMDANQFLPGQQFSMFGGVEFEY</sequence>
<evidence type="ECO:0000313" key="12">
    <source>
        <dbReference type="EMBL" id="QPJ62818.1"/>
    </source>
</evidence>
<evidence type="ECO:0000259" key="11">
    <source>
        <dbReference type="Pfam" id="PF07715"/>
    </source>
</evidence>
<keyword evidence="12" id="KW-0675">Receptor</keyword>
<feature type="domain" description="TonB-dependent receptor plug" evidence="11">
    <location>
        <begin position="101"/>
        <end position="212"/>
    </location>
</feature>
<dbReference type="Gene3D" id="2.170.130.10">
    <property type="entry name" value="TonB-dependent receptor, plug domain"/>
    <property type="match status" value="1"/>
</dbReference>
<dbReference type="InterPro" id="IPR012910">
    <property type="entry name" value="Plug_dom"/>
</dbReference>
<accession>A0A7T0BXN9</accession>
<keyword evidence="7 8" id="KW-0998">Cell outer membrane</keyword>
<dbReference type="PANTHER" id="PTHR30069">
    <property type="entry name" value="TONB-DEPENDENT OUTER MEMBRANE RECEPTOR"/>
    <property type="match status" value="1"/>
</dbReference>
<keyword evidence="4 8" id="KW-0812">Transmembrane</keyword>
<dbReference type="InterPro" id="IPR037066">
    <property type="entry name" value="Plug_dom_sf"/>
</dbReference>
<evidence type="ECO:0000256" key="6">
    <source>
        <dbReference type="ARBA" id="ARBA00023136"/>
    </source>
</evidence>
<comment type="similarity">
    <text evidence="8 9">Belongs to the TonB-dependent receptor family.</text>
</comment>
<dbReference type="SUPFAM" id="SSF56935">
    <property type="entry name" value="Porins"/>
    <property type="match status" value="1"/>
</dbReference>
<evidence type="ECO:0000256" key="2">
    <source>
        <dbReference type="ARBA" id="ARBA00022448"/>
    </source>
</evidence>
<dbReference type="KEGG" id="nli:G3M70_13405"/>
<dbReference type="PANTHER" id="PTHR30069:SF28">
    <property type="entry name" value="TONB-DEPENDENT RECEPTOR YNCD-RELATED"/>
    <property type="match status" value="1"/>
</dbReference>
<evidence type="ECO:0000259" key="10">
    <source>
        <dbReference type="Pfam" id="PF00593"/>
    </source>
</evidence>
<dbReference type="Pfam" id="PF00593">
    <property type="entry name" value="TonB_dep_Rec_b-barrel"/>
    <property type="match status" value="1"/>
</dbReference>
<dbReference type="InterPro" id="IPR000531">
    <property type="entry name" value="Beta-barrel_TonB"/>
</dbReference>
<feature type="domain" description="TonB-dependent receptor-like beta-barrel" evidence="10">
    <location>
        <begin position="296"/>
        <end position="693"/>
    </location>
</feature>
<keyword evidence="2 8" id="KW-0813">Transport</keyword>
<dbReference type="PROSITE" id="PS52016">
    <property type="entry name" value="TONB_DEPENDENT_REC_3"/>
    <property type="match status" value="1"/>
</dbReference>
<comment type="subcellular location">
    <subcellularLocation>
        <location evidence="1 8">Cell outer membrane</location>
        <topology evidence="1 8">Multi-pass membrane protein</topology>
    </subcellularLocation>
</comment>
<evidence type="ECO:0000256" key="3">
    <source>
        <dbReference type="ARBA" id="ARBA00022452"/>
    </source>
</evidence>
<evidence type="ECO:0000256" key="8">
    <source>
        <dbReference type="PROSITE-ProRule" id="PRU01360"/>
    </source>
</evidence>
<evidence type="ECO:0000256" key="4">
    <source>
        <dbReference type="ARBA" id="ARBA00022692"/>
    </source>
</evidence>
<dbReference type="InterPro" id="IPR036942">
    <property type="entry name" value="Beta-barrel_TonB_sf"/>
</dbReference>
<dbReference type="GO" id="GO:0015344">
    <property type="term" value="F:siderophore uptake transmembrane transporter activity"/>
    <property type="evidence" value="ECO:0007669"/>
    <property type="project" value="TreeGrafter"/>
</dbReference>
<proteinExistence type="inferred from homology"/>
<dbReference type="GO" id="GO:0009279">
    <property type="term" value="C:cell outer membrane"/>
    <property type="evidence" value="ECO:0007669"/>
    <property type="project" value="UniProtKB-SubCell"/>
</dbReference>
<dbReference type="AlphaFoldDB" id="A0A7T0BXN9"/>
<dbReference type="Pfam" id="PF07715">
    <property type="entry name" value="Plug"/>
    <property type="match status" value="1"/>
</dbReference>
<dbReference type="Gene3D" id="2.40.170.20">
    <property type="entry name" value="TonB-dependent receptor, beta-barrel domain"/>
    <property type="match status" value="1"/>
</dbReference>
<name>A0A7T0BXN9_9BACT</name>
<dbReference type="EMBL" id="CP048685">
    <property type="protein sequence ID" value="QPJ62818.1"/>
    <property type="molecule type" value="Genomic_DNA"/>
</dbReference>
<keyword evidence="5 9" id="KW-0798">TonB box</keyword>
<reference evidence="12 13" key="1">
    <citation type="submission" date="2020-02" db="EMBL/GenBank/DDBJ databases">
        <title>Genomic and physiological characterization of two novel Nitrospinaceae genera.</title>
        <authorList>
            <person name="Mueller A.J."/>
            <person name="Jung M.-Y."/>
            <person name="Strachan C.R."/>
            <person name="Herbold C.W."/>
            <person name="Kirkegaard R.H."/>
            <person name="Daims H."/>
        </authorList>
    </citation>
    <scope>NUCLEOTIDE SEQUENCE [LARGE SCALE GENOMIC DNA]</scope>
    <source>
        <strain evidence="12">EB</strain>
    </source>
</reference>
<dbReference type="InterPro" id="IPR039426">
    <property type="entry name" value="TonB-dep_rcpt-like"/>
</dbReference>
<keyword evidence="3 8" id="KW-1134">Transmembrane beta strand</keyword>